<accession>A0A0F9ASA4</accession>
<dbReference type="SUPFAM" id="SSF49899">
    <property type="entry name" value="Concanavalin A-like lectins/glucanases"/>
    <property type="match status" value="1"/>
</dbReference>
<evidence type="ECO:0008006" key="2">
    <source>
        <dbReference type="Google" id="ProtNLM"/>
    </source>
</evidence>
<comment type="caution">
    <text evidence="1">The sequence shown here is derived from an EMBL/GenBank/DDBJ whole genome shotgun (WGS) entry which is preliminary data.</text>
</comment>
<dbReference type="Gene3D" id="2.60.120.200">
    <property type="match status" value="1"/>
</dbReference>
<evidence type="ECO:0000313" key="1">
    <source>
        <dbReference type="EMBL" id="KKL12474.1"/>
    </source>
</evidence>
<proteinExistence type="predicted"/>
<dbReference type="AlphaFoldDB" id="A0A0F9ASA4"/>
<dbReference type="InterPro" id="IPR013320">
    <property type="entry name" value="ConA-like_dom_sf"/>
</dbReference>
<dbReference type="EMBL" id="LAZR01041241">
    <property type="protein sequence ID" value="KKL12474.1"/>
    <property type="molecule type" value="Genomic_DNA"/>
</dbReference>
<name>A0A0F9ASA4_9ZZZZ</name>
<reference evidence="1" key="1">
    <citation type="journal article" date="2015" name="Nature">
        <title>Complex archaea that bridge the gap between prokaryotes and eukaryotes.</title>
        <authorList>
            <person name="Spang A."/>
            <person name="Saw J.H."/>
            <person name="Jorgensen S.L."/>
            <person name="Zaremba-Niedzwiedzka K."/>
            <person name="Martijn J."/>
            <person name="Lind A.E."/>
            <person name="van Eijk R."/>
            <person name="Schleper C."/>
            <person name="Guy L."/>
            <person name="Ettema T.J."/>
        </authorList>
    </citation>
    <scope>NUCLEOTIDE SEQUENCE</scope>
</reference>
<protein>
    <recommendedName>
        <fullName evidence="2">LamG-like jellyroll fold domain-containing protein</fullName>
    </recommendedName>
</protein>
<dbReference type="Pfam" id="PF13385">
    <property type="entry name" value="Laminin_G_3"/>
    <property type="match status" value="1"/>
</dbReference>
<organism evidence="1">
    <name type="scientific">marine sediment metagenome</name>
    <dbReference type="NCBI Taxonomy" id="412755"/>
    <lineage>
        <taxon>unclassified sequences</taxon>
        <taxon>metagenomes</taxon>
        <taxon>ecological metagenomes</taxon>
    </lineage>
</organism>
<gene>
    <name evidence="1" type="ORF">LCGC14_2535410</name>
</gene>
<sequence>MGVLEATEFGTVLAGFPLYAQIRDILGSTGTIIPIGDTAQENAGRTTVTTLGSQEVVFTYSKDITTWDTPPTITGPGRLPLVTFDAVDEEADTPDATFWSRDDAGGANGFSLGFWANVTNTGVARCFMAKYDETSNLREWILFLNADDTMRLFLYDESVDGTGAFRNSDAAITMGSLRFFVATYDGTGGATAADGITLYEDGGVIASAATNQGTYEGMENLAGVVSLGRNIGGSRFFNGTMVGGPLGPFFTQTELSAADVTRLYNIGKSALGL</sequence>